<dbReference type="PROSITE" id="PS50240">
    <property type="entry name" value="TRYPSIN_DOM"/>
    <property type="match status" value="1"/>
</dbReference>
<evidence type="ECO:0000313" key="4">
    <source>
        <dbReference type="EMBL" id="GMT36459.1"/>
    </source>
</evidence>
<organism evidence="4 5">
    <name type="scientific">Pristionchus fissidentatus</name>
    <dbReference type="NCBI Taxonomy" id="1538716"/>
    <lineage>
        <taxon>Eukaryota</taxon>
        <taxon>Metazoa</taxon>
        <taxon>Ecdysozoa</taxon>
        <taxon>Nematoda</taxon>
        <taxon>Chromadorea</taxon>
        <taxon>Rhabditida</taxon>
        <taxon>Rhabditina</taxon>
        <taxon>Diplogasteromorpha</taxon>
        <taxon>Diplogasteroidea</taxon>
        <taxon>Neodiplogasteridae</taxon>
        <taxon>Pristionchus</taxon>
    </lineage>
</organism>
<dbReference type="Proteomes" id="UP001432322">
    <property type="component" value="Unassembled WGS sequence"/>
</dbReference>
<evidence type="ECO:0000259" key="3">
    <source>
        <dbReference type="PROSITE" id="PS50240"/>
    </source>
</evidence>
<evidence type="ECO:0000256" key="1">
    <source>
        <dbReference type="ARBA" id="ARBA00023157"/>
    </source>
</evidence>
<accession>A0AAV5X3A9</accession>
<feature type="domain" description="Peptidase S1" evidence="3">
    <location>
        <begin position="1"/>
        <end position="138"/>
    </location>
</feature>
<dbReference type="InterPro" id="IPR009003">
    <property type="entry name" value="Peptidase_S1_PA"/>
</dbReference>
<dbReference type="EMBL" id="BTSY01000007">
    <property type="protein sequence ID" value="GMT36459.1"/>
    <property type="molecule type" value="Genomic_DNA"/>
</dbReference>
<proteinExistence type="inferred from homology"/>
<gene>
    <name evidence="4" type="ORF">PFISCL1PPCAC_27756</name>
</gene>
<dbReference type="PANTHER" id="PTHR24256">
    <property type="entry name" value="TRYPTASE-RELATED"/>
    <property type="match status" value="1"/>
</dbReference>
<feature type="non-terminal residue" evidence="4">
    <location>
        <position position="138"/>
    </location>
</feature>
<comment type="caution">
    <text evidence="4">The sequence shown here is derived from an EMBL/GenBank/DDBJ whole genome shotgun (WGS) entry which is preliminary data.</text>
</comment>
<dbReference type="InterPro" id="IPR001254">
    <property type="entry name" value="Trypsin_dom"/>
</dbReference>
<name>A0AAV5X3A9_9BILA</name>
<keyword evidence="5" id="KW-1185">Reference proteome</keyword>
<feature type="non-terminal residue" evidence="4">
    <location>
        <position position="1"/>
    </location>
</feature>
<dbReference type="GO" id="GO:0006508">
    <property type="term" value="P:proteolysis"/>
    <property type="evidence" value="ECO:0007669"/>
    <property type="project" value="InterPro"/>
</dbReference>
<dbReference type="GO" id="GO:0004252">
    <property type="term" value="F:serine-type endopeptidase activity"/>
    <property type="evidence" value="ECO:0007669"/>
    <property type="project" value="InterPro"/>
</dbReference>
<dbReference type="AlphaFoldDB" id="A0AAV5X3A9"/>
<evidence type="ECO:0000256" key="2">
    <source>
        <dbReference type="ARBA" id="ARBA00024195"/>
    </source>
</evidence>
<reference evidence="4" key="1">
    <citation type="submission" date="2023-10" db="EMBL/GenBank/DDBJ databases">
        <title>Genome assembly of Pristionchus species.</title>
        <authorList>
            <person name="Yoshida K."/>
            <person name="Sommer R.J."/>
        </authorList>
    </citation>
    <scope>NUCLEOTIDE SEQUENCE</scope>
    <source>
        <strain evidence="4">RS5133</strain>
    </source>
</reference>
<dbReference type="SUPFAM" id="SSF50494">
    <property type="entry name" value="Trypsin-like serine proteases"/>
    <property type="match status" value="1"/>
</dbReference>
<dbReference type="SMART" id="SM00020">
    <property type="entry name" value="Tryp_SPc"/>
    <property type="match status" value="1"/>
</dbReference>
<evidence type="ECO:0000313" key="5">
    <source>
        <dbReference type="Proteomes" id="UP001432322"/>
    </source>
</evidence>
<keyword evidence="1" id="KW-1015">Disulfide bond</keyword>
<dbReference type="Gene3D" id="2.40.10.10">
    <property type="entry name" value="Trypsin-like serine proteases"/>
    <property type="match status" value="1"/>
</dbReference>
<sequence>QVALVNVTRFHVHPEYQSEAKDETYLHNDIALLELESALTLNEFVSPVCLPSRVQPIPQDRIAVAIGYGFYEEPTFKKPMPLDGVLRETKIPIVPRDECKTTLHAVDPDRIKINITEAHICAGTFGHGVFSGDSGGPL</sequence>
<dbReference type="InterPro" id="IPR043504">
    <property type="entry name" value="Peptidase_S1_PA_chymotrypsin"/>
</dbReference>
<dbReference type="Pfam" id="PF00089">
    <property type="entry name" value="Trypsin"/>
    <property type="match status" value="1"/>
</dbReference>
<dbReference type="InterPro" id="IPR051487">
    <property type="entry name" value="Ser/Thr_Proteases_Immune/Dev"/>
</dbReference>
<protein>
    <recommendedName>
        <fullName evidence="3">Peptidase S1 domain-containing protein</fullName>
    </recommendedName>
</protein>
<comment type="similarity">
    <text evidence="2">Belongs to the peptidase S1 family. CLIP subfamily.</text>
</comment>